<evidence type="ECO:0000313" key="6">
    <source>
        <dbReference type="EMBL" id="GGS10670.1"/>
    </source>
</evidence>
<dbReference type="InterPro" id="IPR013780">
    <property type="entry name" value="Glyco_hydro_b"/>
</dbReference>
<comment type="cofactor">
    <cofactor evidence="1">
        <name>Ca(2+)</name>
        <dbReference type="ChEBI" id="CHEBI:29108"/>
    </cofactor>
</comment>
<dbReference type="InterPro" id="IPR003961">
    <property type="entry name" value="FN3_dom"/>
</dbReference>
<gene>
    <name evidence="6" type="ORF">GCM10008960_40900</name>
</gene>
<dbReference type="Gene3D" id="3.20.20.80">
    <property type="entry name" value="Glycosidases"/>
    <property type="match status" value="2"/>
</dbReference>
<dbReference type="RefSeq" id="WP_189074975.1">
    <property type="nucleotide sequence ID" value="NZ_BMQN01000030.1"/>
</dbReference>
<evidence type="ECO:0000256" key="3">
    <source>
        <dbReference type="ARBA" id="ARBA00022729"/>
    </source>
</evidence>
<dbReference type="Gene3D" id="2.60.40.10">
    <property type="entry name" value="Immunoglobulins"/>
    <property type="match status" value="5"/>
</dbReference>
<feature type="domain" description="Fibronectin type-III" evidence="5">
    <location>
        <begin position="229"/>
        <end position="320"/>
    </location>
</feature>
<dbReference type="InterPro" id="IPR006047">
    <property type="entry name" value="GH13_cat_dom"/>
</dbReference>
<dbReference type="Gene3D" id="2.60.40.1180">
    <property type="entry name" value="Golgi alpha-mannosidase II"/>
    <property type="match status" value="1"/>
</dbReference>
<feature type="domain" description="Fibronectin type-III" evidence="5">
    <location>
        <begin position="421"/>
        <end position="512"/>
    </location>
</feature>
<organism evidence="6 7">
    <name type="scientific">Deinococcus sedimenti</name>
    <dbReference type="NCBI Taxonomy" id="1867090"/>
    <lineage>
        <taxon>Bacteria</taxon>
        <taxon>Thermotogati</taxon>
        <taxon>Deinococcota</taxon>
        <taxon>Deinococci</taxon>
        <taxon>Deinococcales</taxon>
        <taxon>Deinococcaceae</taxon>
        <taxon>Deinococcus</taxon>
    </lineage>
</organism>
<comment type="caution">
    <text evidence="6">The sequence shown here is derived from an EMBL/GenBank/DDBJ whole genome shotgun (WGS) entry which is preliminary data.</text>
</comment>
<dbReference type="SUPFAM" id="SSF51445">
    <property type="entry name" value="(Trans)glycosidases"/>
    <property type="match status" value="1"/>
</dbReference>
<dbReference type="CDD" id="cd11339">
    <property type="entry name" value="AmyAc_bac_CMD_like_2"/>
    <property type="match status" value="1"/>
</dbReference>
<dbReference type="Pfam" id="PF00041">
    <property type="entry name" value="fn3"/>
    <property type="match status" value="2"/>
</dbReference>
<accession>A0ABQ2SC32</accession>
<keyword evidence="2" id="KW-0479">Metal-binding</keyword>
<dbReference type="SUPFAM" id="SSF51011">
    <property type="entry name" value="Glycosyl hydrolase domain"/>
    <property type="match status" value="1"/>
</dbReference>
<dbReference type="PANTHER" id="PTHR10357">
    <property type="entry name" value="ALPHA-AMYLASE FAMILY MEMBER"/>
    <property type="match status" value="1"/>
</dbReference>
<proteinExistence type="predicted"/>
<evidence type="ECO:0000256" key="2">
    <source>
        <dbReference type="ARBA" id="ARBA00022723"/>
    </source>
</evidence>
<evidence type="ECO:0000313" key="7">
    <source>
        <dbReference type="Proteomes" id="UP000644548"/>
    </source>
</evidence>
<dbReference type="CDD" id="cd00063">
    <property type="entry name" value="FN3"/>
    <property type="match status" value="2"/>
</dbReference>
<dbReference type="Pfam" id="PF00128">
    <property type="entry name" value="Alpha-amylase"/>
    <property type="match status" value="1"/>
</dbReference>
<reference evidence="7" key="1">
    <citation type="journal article" date="2019" name="Int. J. Syst. Evol. Microbiol.">
        <title>The Global Catalogue of Microorganisms (GCM) 10K type strain sequencing project: providing services to taxonomists for standard genome sequencing and annotation.</title>
        <authorList>
            <consortium name="The Broad Institute Genomics Platform"/>
            <consortium name="The Broad Institute Genome Sequencing Center for Infectious Disease"/>
            <person name="Wu L."/>
            <person name="Ma J."/>
        </authorList>
    </citation>
    <scope>NUCLEOTIDE SEQUENCE [LARGE SCALE GENOMIC DNA]</scope>
    <source>
        <strain evidence="7">JCM 31405</strain>
    </source>
</reference>
<evidence type="ECO:0000259" key="5">
    <source>
        <dbReference type="PROSITE" id="PS50853"/>
    </source>
</evidence>
<name>A0ABQ2SC32_9DEIO</name>
<feature type="signal peptide" evidence="4">
    <location>
        <begin position="1"/>
        <end position="21"/>
    </location>
</feature>
<dbReference type="InterPro" id="IPR013783">
    <property type="entry name" value="Ig-like_fold"/>
</dbReference>
<dbReference type="PANTHER" id="PTHR10357:SF215">
    <property type="entry name" value="ALPHA-AMYLASE 1"/>
    <property type="match status" value="1"/>
</dbReference>
<dbReference type="Proteomes" id="UP000644548">
    <property type="component" value="Unassembled WGS sequence"/>
</dbReference>
<protein>
    <recommendedName>
        <fullName evidence="5">Fibronectin type-III domain-containing protein</fullName>
    </recommendedName>
</protein>
<dbReference type="Pfam" id="PF16738">
    <property type="entry name" value="CBM26"/>
    <property type="match status" value="3"/>
</dbReference>
<keyword evidence="7" id="KW-1185">Reference proteome</keyword>
<evidence type="ECO:0000256" key="1">
    <source>
        <dbReference type="ARBA" id="ARBA00001913"/>
    </source>
</evidence>
<dbReference type="SMART" id="SM00060">
    <property type="entry name" value="FN3"/>
    <property type="match status" value="2"/>
</dbReference>
<dbReference type="InterPro" id="IPR031965">
    <property type="entry name" value="CBM26"/>
</dbReference>
<dbReference type="PROSITE" id="PS50853">
    <property type="entry name" value="FN3"/>
    <property type="match status" value="2"/>
</dbReference>
<dbReference type="PROSITE" id="PS51257">
    <property type="entry name" value="PROKAR_LIPOPROTEIN"/>
    <property type="match status" value="1"/>
</dbReference>
<dbReference type="SMART" id="SM00642">
    <property type="entry name" value="Aamy"/>
    <property type="match status" value="1"/>
</dbReference>
<dbReference type="InterPro" id="IPR017853">
    <property type="entry name" value="GH"/>
</dbReference>
<evidence type="ECO:0000256" key="4">
    <source>
        <dbReference type="SAM" id="SignalP"/>
    </source>
</evidence>
<dbReference type="EMBL" id="BMQN01000030">
    <property type="protein sequence ID" value="GGS10670.1"/>
    <property type="molecule type" value="Genomic_DNA"/>
</dbReference>
<feature type="chain" id="PRO_5047399980" description="Fibronectin type-III domain-containing protein" evidence="4">
    <location>
        <begin position="22"/>
        <end position="1127"/>
    </location>
</feature>
<keyword evidence="3 4" id="KW-0732">Signal</keyword>
<sequence>MPRRLPLAALLLLPLALGACAPAPTPFPQATLKPAATATLTVHFRKPNTWRSVNVHYWNATTATGTVSTTWPGVPATDDGDGWSTFTIPATSANLLFVDPTNTTLKTPDLTRSAEGWYATGTWSATRPASTGFTVHVRRPSGWTKANIHYWNVTSTPATPNTTFPGLTMTDEGNGWSRYSFTDTAATNLLFVNPANTAQKTADLTRARDGWFDPATGTWSDVNPTCSAVPAPTALTAQSGNAQVTLTWTAPVGCAVSGYRVYRKLSSDAAYTLLTSAPVTATSYAATGLTNGAAYTFKVVSVNSTGAESTGVTTTATPAVTTSLTVHVKKPAAWSSVNIHYWNAVGGATTSTTWPGVAMTAEGNGWYRYALSGATSANLLFVDPANTAQKTPDLTRAKEGWYDPASGTWSDTDPNAACATTPAPANLSAAPGDTQVFLGWTAPAGCAVSGHRVYRKLSSDATYTLLTTAPITATSYAATGLTNGAAYTFKVVSVNAAGAESAAVTATATPSAAPVASRTGDFREDSIYFVITSRFNDGDSSNNVACWDDAQAGNPASDTCWRGDFKGLIDKLDYIKALGFSAVWITPVVKNASGYDYHGYHAINHREVDPRYLSSGVTFKTLIDEVHKRGMKIVQDIVLNHTSNFGEENLFPLFKKDPTKPDTAQNLLNIAPPGVLPGTYATMTPAQQYQARITAMKSDSTDPSGLYHHEASLSWESYTVQTGQIAGDCVDLNTDNPTVYNYLVNAYNTYIDLGVDAFRIDTTKHISRLTFNKVFNDAFKARGGKNFFLFGEVATRYRQVWNSGIPAVSTPFYTWKDRAPYPWSSTDRRVNEAATLQNWNDNLDVATQPSSSNHLLSGNTYRAPDTSLASGLNVIDFPMHWNFANARDAFGVAVGGDSTYNDATWNVTYVDSHDYAPDGAPEHQRFALGQDVWAENLSLMFTFRGIPTLFYGSETEFQKGKVIDPGPNAPLSTTGRAYYGAALQGTVTTTGFGKYSGATGTVGQTLDAPLAQHVRQLNLIRRAVPALQKGQYSTRDVSGSAMAFRRRYTDATTDSFALVAVSGDATFTNVPNGTYVDAVTGDTRTVTGGTLSMNAAGKGNLRVYVLSTAQTPAPGKMMDRAGLTYLK</sequence>
<dbReference type="SUPFAM" id="SSF49265">
    <property type="entry name" value="Fibronectin type III"/>
    <property type="match status" value="2"/>
</dbReference>
<dbReference type="InterPro" id="IPR036116">
    <property type="entry name" value="FN3_sf"/>
</dbReference>